<keyword evidence="4" id="KW-1133">Transmembrane helix</keyword>
<feature type="transmembrane region" description="Helical" evidence="4">
    <location>
        <begin position="298"/>
        <end position="318"/>
    </location>
</feature>
<feature type="domain" description="Histidine kinase" evidence="6">
    <location>
        <begin position="428"/>
        <end position="637"/>
    </location>
</feature>
<dbReference type="InterPro" id="IPR003594">
    <property type="entry name" value="HATPase_dom"/>
</dbReference>
<feature type="transmembrane region" description="Helical" evidence="4">
    <location>
        <begin position="367"/>
        <end position="389"/>
    </location>
</feature>
<dbReference type="SMART" id="SM00387">
    <property type="entry name" value="HATPase_c"/>
    <property type="match status" value="1"/>
</dbReference>
<keyword evidence="3" id="KW-0597">Phosphoprotein</keyword>
<dbReference type="PANTHER" id="PTHR43547:SF2">
    <property type="entry name" value="HYBRID SIGNAL TRANSDUCTION HISTIDINE KINASE C"/>
    <property type="match status" value="1"/>
</dbReference>
<dbReference type="InterPro" id="IPR036097">
    <property type="entry name" value="HisK_dim/P_sf"/>
</dbReference>
<evidence type="ECO:0000313" key="7">
    <source>
        <dbReference type="EMBL" id="MFC7410598.1"/>
    </source>
</evidence>
<gene>
    <name evidence="7" type="ORF">ACFQPB_17190</name>
</gene>
<reference evidence="8" key="1">
    <citation type="journal article" date="2019" name="Int. J. Syst. Evol. Microbiol.">
        <title>The Global Catalogue of Microorganisms (GCM) 10K type strain sequencing project: providing services to taxonomists for standard genome sequencing and annotation.</title>
        <authorList>
            <consortium name="The Broad Institute Genomics Platform"/>
            <consortium name="The Broad Institute Genome Sequencing Center for Infectious Disease"/>
            <person name="Wu L."/>
            <person name="Ma J."/>
        </authorList>
    </citation>
    <scope>NUCLEOTIDE SEQUENCE [LARGE SCALE GENOMIC DNA]</scope>
    <source>
        <strain evidence="8">CGMCC 1.12371</strain>
    </source>
</reference>
<feature type="transmembrane region" description="Helical" evidence="4">
    <location>
        <begin position="182"/>
        <end position="200"/>
    </location>
</feature>
<feature type="transmembrane region" description="Helical" evidence="4">
    <location>
        <begin position="271"/>
        <end position="292"/>
    </location>
</feature>
<keyword evidence="5" id="KW-0732">Signal</keyword>
<dbReference type="RefSeq" id="WP_382225904.1">
    <property type="nucleotide sequence ID" value="NZ_JBHTCA010000017.1"/>
</dbReference>
<accession>A0ABW2QMJ7</accession>
<feature type="chain" id="PRO_5046596857" description="histidine kinase" evidence="5">
    <location>
        <begin position="25"/>
        <end position="639"/>
    </location>
</feature>
<dbReference type="InterPro" id="IPR036890">
    <property type="entry name" value="HATPase_C_sf"/>
</dbReference>
<evidence type="ECO:0000313" key="8">
    <source>
        <dbReference type="Proteomes" id="UP001596501"/>
    </source>
</evidence>
<protein>
    <recommendedName>
        <fullName evidence="2">histidine kinase</fullName>
        <ecNumber evidence="2">2.7.13.3</ecNumber>
    </recommendedName>
</protein>
<keyword evidence="7" id="KW-0067">ATP-binding</keyword>
<dbReference type="SUPFAM" id="SSF47384">
    <property type="entry name" value="Homodimeric domain of signal transducing histidine kinase"/>
    <property type="match status" value="1"/>
</dbReference>
<dbReference type="InterPro" id="IPR011623">
    <property type="entry name" value="7TMR_DISM_rcpt_extracell_dom1"/>
</dbReference>
<evidence type="ECO:0000259" key="6">
    <source>
        <dbReference type="PROSITE" id="PS50109"/>
    </source>
</evidence>
<dbReference type="InterPro" id="IPR003661">
    <property type="entry name" value="HisK_dim/P_dom"/>
</dbReference>
<keyword evidence="8" id="KW-1185">Reference proteome</keyword>
<comment type="catalytic activity">
    <reaction evidence="1">
        <text>ATP + protein L-histidine = ADP + protein N-phospho-L-histidine.</text>
        <dbReference type="EC" id="2.7.13.3"/>
    </reaction>
</comment>
<keyword evidence="4" id="KW-0812">Transmembrane</keyword>
<evidence type="ECO:0000256" key="3">
    <source>
        <dbReference type="ARBA" id="ARBA00022553"/>
    </source>
</evidence>
<proteinExistence type="predicted"/>
<dbReference type="Pfam" id="PF02518">
    <property type="entry name" value="HATPase_c"/>
    <property type="match status" value="1"/>
</dbReference>
<feature type="transmembrane region" description="Helical" evidence="4">
    <location>
        <begin position="207"/>
        <end position="227"/>
    </location>
</feature>
<dbReference type="Proteomes" id="UP001596501">
    <property type="component" value="Unassembled WGS sequence"/>
</dbReference>
<dbReference type="Gene3D" id="2.60.40.2380">
    <property type="match status" value="1"/>
</dbReference>
<dbReference type="Pfam" id="PF07695">
    <property type="entry name" value="7TMR-DISM_7TM"/>
    <property type="match status" value="1"/>
</dbReference>
<feature type="transmembrane region" description="Helical" evidence="4">
    <location>
        <begin position="239"/>
        <end position="259"/>
    </location>
</feature>
<dbReference type="CDD" id="cd00082">
    <property type="entry name" value="HisKA"/>
    <property type="match status" value="1"/>
</dbReference>
<comment type="caution">
    <text evidence="7">The sequence shown here is derived from an EMBL/GenBank/DDBJ whole genome shotgun (WGS) entry which is preliminary data.</text>
</comment>
<sequence>MLRYLAAWMALFLGCFMGMSTALAQDHIVERSWAEDPAGQWSWSDARKQTTQPFEGTLNRGYGTGVLWLRLRIDPQAGEVMGGTDADLQDLVLRIRPAYLDDVQLFDPLAPDGHAGTVGDRHHPRLDPLPGSDFLWPISRGDAPRDIWLRLQSTSTRQIHVAVLPPRELALRVLQWNIVTSLYIGAVMVLLLWACLGFVLRRDVLMGWFALMNITACLFGLTSLGFMRGFWPIAWSAEALNLLGSFASVLVVGAGVAFHARFLREFRPAPWAMGLLDALLLLVLVNLVLVAWGNVSWALQSNMVTILLAPPICLLCAITGRVWADSPEGSKVPALTRKVLVTFYLGFLTIFALSSTTGLGWLPATEWTIYVSQVHTLVISLLLMLVLQYRAFKLDQQRQQTQLALKTTTLAVAHERQLREEQEKLLAMLAHEIKTPLATMHLRLDGQAKGVKEIRDAMRDMNGVIDRCLQALQLGDGRLSARFQTVDLVDVVRSAWSASAQPANVQLNVPKALPVETDPQLLFIVLSNLLDNAGKYAKPQTTIELACALEHDRQMPQASQTPQAVRVTVANVPGKAGWPDPTHVFDKYYRSPQAKRQSGTGLGLYLAQHLVQALGGQLSYVPDDEVVRFVVTLPLNRVA</sequence>
<dbReference type="InterPro" id="IPR005467">
    <property type="entry name" value="His_kinase_dom"/>
</dbReference>
<dbReference type="Pfam" id="PF07696">
    <property type="entry name" value="7TMR-DISMED2"/>
    <property type="match status" value="1"/>
</dbReference>
<dbReference type="GO" id="GO:0005524">
    <property type="term" value="F:ATP binding"/>
    <property type="evidence" value="ECO:0007669"/>
    <property type="project" value="UniProtKB-KW"/>
</dbReference>
<evidence type="ECO:0000256" key="1">
    <source>
        <dbReference type="ARBA" id="ARBA00000085"/>
    </source>
</evidence>
<feature type="transmembrane region" description="Helical" evidence="4">
    <location>
        <begin position="339"/>
        <end position="361"/>
    </location>
</feature>
<organism evidence="7 8">
    <name type="scientific">Hydrogenophaga atypica</name>
    <dbReference type="NCBI Taxonomy" id="249409"/>
    <lineage>
        <taxon>Bacteria</taxon>
        <taxon>Pseudomonadati</taxon>
        <taxon>Pseudomonadota</taxon>
        <taxon>Betaproteobacteria</taxon>
        <taxon>Burkholderiales</taxon>
        <taxon>Comamonadaceae</taxon>
        <taxon>Hydrogenophaga</taxon>
    </lineage>
</organism>
<evidence type="ECO:0000256" key="5">
    <source>
        <dbReference type="SAM" id="SignalP"/>
    </source>
</evidence>
<dbReference type="Gene3D" id="3.30.565.10">
    <property type="entry name" value="Histidine kinase-like ATPase, C-terminal domain"/>
    <property type="match status" value="1"/>
</dbReference>
<dbReference type="InterPro" id="IPR011622">
    <property type="entry name" value="7TMR_DISM_rcpt_extracell_dom2"/>
</dbReference>
<dbReference type="EC" id="2.7.13.3" evidence="2"/>
<name>A0ABW2QMJ7_9BURK</name>
<evidence type="ECO:0000256" key="2">
    <source>
        <dbReference type="ARBA" id="ARBA00012438"/>
    </source>
</evidence>
<dbReference type="Gene3D" id="1.10.287.130">
    <property type="match status" value="1"/>
</dbReference>
<dbReference type="PROSITE" id="PS51257">
    <property type="entry name" value="PROKAR_LIPOPROTEIN"/>
    <property type="match status" value="1"/>
</dbReference>
<dbReference type="PANTHER" id="PTHR43547">
    <property type="entry name" value="TWO-COMPONENT HISTIDINE KINASE"/>
    <property type="match status" value="1"/>
</dbReference>
<dbReference type="PROSITE" id="PS50109">
    <property type="entry name" value="HIS_KIN"/>
    <property type="match status" value="1"/>
</dbReference>
<dbReference type="EMBL" id="JBHTCA010000017">
    <property type="protein sequence ID" value="MFC7410598.1"/>
    <property type="molecule type" value="Genomic_DNA"/>
</dbReference>
<evidence type="ECO:0000256" key="4">
    <source>
        <dbReference type="SAM" id="Phobius"/>
    </source>
</evidence>
<keyword evidence="4" id="KW-0472">Membrane</keyword>
<dbReference type="SUPFAM" id="SSF55874">
    <property type="entry name" value="ATPase domain of HSP90 chaperone/DNA topoisomerase II/histidine kinase"/>
    <property type="match status" value="1"/>
</dbReference>
<feature type="signal peptide" evidence="5">
    <location>
        <begin position="1"/>
        <end position="24"/>
    </location>
</feature>
<keyword evidence="7" id="KW-0547">Nucleotide-binding</keyword>